<dbReference type="RefSeq" id="XP_065330918.1">
    <property type="nucleotide sequence ID" value="XM_065474846.1"/>
</dbReference>
<dbReference type="Gene3D" id="3.40.50.300">
    <property type="entry name" value="P-loop containing nucleotide triphosphate hydrolases"/>
    <property type="match status" value="1"/>
</dbReference>
<evidence type="ECO:0000313" key="1">
    <source>
        <dbReference type="EMBL" id="WUR04773.1"/>
    </source>
</evidence>
<dbReference type="GeneID" id="90542605"/>
<dbReference type="KEGG" id="vnx:VNE69_10123"/>
<dbReference type="InterPro" id="IPR027417">
    <property type="entry name" value="P-loop_NTPase"/>
</dbReference>
<name>A0AAX4JFL2_9MICR</name>
<dbReference type="AlphaFoldDB" id="A0AAX4JFL2"/>
<dbReference type="SUPFAM" id="SSF52540">
    <property type="entry name" value="P-loop containing nucleoside triphosphate hydrolases"/>
    <property type="match status" value="1"/>
</dbReference>
<reference evidence="1" key="1">
    <citation type="journal article" date="2024" name="BMC Genomics">
        <title>Functional annotation of a divergent genome using sequence and structure-based similarity.</title>
        <authorList>
            <person name="Svedberg D."/>
            <person name="Winiger R.R."/>
            <person name="Berg A."/>
            <person name="Sharma H."/>
            <person name="Tellgren-Roth C."/>
            <person name="Debrunner-Vossbrinck B.A."/>
            <person name="Vossbrinck C.R."/>
            <person name="Barandun J."/>
        </authorList>
    </citation>
    <scope>NUCLEOTIDE SEQUENCE</scope>
    <source>
        <strain evidence="1">Illinois isolate</strain>
    </source>
</reference>
<keyword evidence="2" id="KW-1185">Reference proteome</keyword>
<proteinExistence type="predicted"/>
<gene>
    <name evidence="1" type="ORF">VNE69_10123</name>
</gene>
<dbReference type="EMBL" id="CP142735">
    <property type="protein sequence ID" value="WUR04773.1"/>
    <property type="molecule type" value="Genomic_DNA"/>
</dbReference>
<protein>
    <submittedName>
        <fullName evidence="1">DNA repair RAD55-like protein</fullName>
    </submittedName>
</protein>
<accession>A0AAX4JFL2</accession>
<evidence type="ECO:0000313" key="2">
    <source>
        <dbReference type="Proteomes" id="UP001334084"/>
    </source>
</evidence>
<organism evidence="1 2">
    <name type="scientific">Vairimorpha necatrix</name>
    <dbReference type="NCBI Taxonomy" id="6039"/>
    <lineage>
        <taxon>Eukaryota</taxon>
        <taxon>Fungi</taxon>
        <taxon>Fungi incertae sedis</taxon>
        <taxon>Microsporidia</taxon>
        <taxon>Nosematidae</taxon>
        <taxon>Vairimorpha</taxon>
    </lineage>
</organism>
<sequence length="177" mass="20708">MCLKYFGLTELCGESNTGKTALCIEESKKYFTMYLCTTNFPILRCPEGNLLIKLVQSLEDIFSSIKLCKEYKVELLVIDNLSSIVDTSHNKISRLVLYLKKMIYKYKLRVLVVNTTSTLSYKMTYSYKLGLEWEYQVNTRYKMYKEEGVIRLEIVKCPIELNYKYTIEINSTTISIN</sequence>
<dbReference type="Proteomes" id="UP001334084">
    <property type="component" value="Chromosome 10"/>
</dbReference>